<name>A0A7X9S087_9BACT</name>
<feature type="signal peptide" evidence="1">
    <location>
        <begin position="1"/>
        <end position="22"/>
    </location>
</feature>
<dbReference type="AlphaFoldDB" id="A0A7X9S087"/>
<organism evidence="2 3">
    <name type="scientific">Flammeovirga aprica JL-4</name>
    <dbReference type="NCBI Taxonomy" id="694437"/>
    <lineage>
        <taxon>Bacteria</taxon>
        <taxon>Pseudomonadati</taxon>
        <taxon>Bacteroidota</taxon>
        <taxon>Cytophagia</taxon>
        <taxon>Cytophagales</taxon>
        <taxon>Flammeovirgaceae</taxon>
        <taxon>Flammeovirga</taxon>
    </lineage>
</organism>
<feature type="chain" id="PRO_5031450473" evidence="1">
    <location>
        <begin position="23"/>
        <end position="149"/>
    </location>
</feature>
<accession>A0A7X9S087</accession>
<dbReference type="EMBL" id="JABANE010000125">
    <property type="protein sequence ID" value="NME71986.1"/>
    <property type="molecule type" value="Genomic_DNA"/>
</dbReference>
<comment type="caution">
    <text evidence="2">The sequence shown here is derived from an EMBL/GenBank/DDBJ whole genome shotgun (WGS) entry which is preliminary data.</text>
</comment>
<keyword evidence="3" id="KW-1185">Reference proteome</keyword>
<proteinExistence type="predicted"/>
<evidence type="ECO:0000256" key="1">
    <source>
        <dbReference type="SAM" id="SignalP"/>
    </source>
</evidence>
<protein>
    <submittedName>
        <fullName evidence="2">Uncharacterized protein</fullName>
    </submittedName>
</protein>
<keyword evidence="1" id="KW-0732">Signal</keyword>
<dbReference type="RefSeq" id="WP_169660184.1">
    <property type="nucleotide sequence ID" value="NZ_JABANE010000125.1"/>
</dbReference>
<dbReference type="Proteomes" id="UP000576082">
    <property type="component" value="Unassembled WGS sequence"/>
</dbReference>
<evidence type="ECO:0000313" key="3">
    <source>
        <dbReference type="Proteomes" id="UP000576082"/>
    </source>
</evidence>
<reference evidence="2 3" key="1">
    <citation type="submission" date="2020-04" db="EMBL/GenBank/DDBJ databases">
        <title>Flammeovirga sp. SR4, a novel species isolated from seawater.</title>
        <authorList>
            <person name="Wang X."/>
        </authorList>
    </citation>
    <scope>NUCLEOTIDE SEQUENCE [LARGE SCALE GENOMIC DNA]</scope>
    <source>
        <strain evidence="2 3">ATCC 23126</strain>
    </source>
</reference>
<evidence type="ECO:0000313" key="2">
    <source>
        <dbReference type="EMBL" id="NME71986.1"/>
    </source>
</evidence>
<gene>
    <name evidence="2" type="ORF">HHU12_28735</name>
</gene>
<dbReference type="PROSITE" id="PS51257">
    <property type="entry name" value="PROKAR_LIPOPROTEIN"/>
    <property type="match status" value="1"/>
</dbReference>
<sequence length="149" mass="15809">MKKVLVYLLALLLIGSFTSCSSSDEVEDLLSDIGLDEPPSIAVSGIVDGELTASTVSIGVWAPKKIKSFKVTIPGLGEMDFAQAPTVTQLPVYTALGIDYEEVAGAENYTLRIGSDLLGNLPAGEHSIPIMVTDMLDQSIDTTVSFTKE</sequence>